<dbReference type="GO" id="GO:0005737">
    <property type="term" value="C:cytoplasm"/>
    <property type="evidence" value="ECO:0007669"/>
    <property type="project" value="TreeGrafter"/>
</dbReference>
<sequence length="72" mass="7700">MAGEPEDQNPRFFVAVHVGAGYHSSSNEKALRSAMKRACLAAASILRKGPGGCLDAVTAAVQVLEVRIWYEP</sequence>
<dbReference type="PANTHER" id="PTHR10188:SF8">
    <property type="entry name" value="THREONINE ASPARTASE 1"/>
    <property type="match status" value="1"/>
</dbReference>
<name>A0A2P2JHE6_RHIMU</name>
<dbReference type="AlphaFoldDB" id="A0A2P2JHE6"/>
<dbReference type="InterPro" id="IPR000246">
    <property type="entry name" value="Peptidase_T2"/>
</dbReference>
<protein>
    <submittedName>
        <fullName evidence="2">Putative threonine aspartase</fullName>
    </submittedName>
</protein>
<accession>A0A2P2JHE6</accession>
<dbReference type="EMBL" id="GGEC01012415">
    <property type="protein sequence ID" value="MBW92898.1"/>
    <property type="molecule type" value="Transcribed_RNA"/>
</dbReference>
<dbReference type="GO" id="GO:0004298">
    <property type="term" value="F:threonine-type endopeptidase activity"/>
    <property type="evidence" value="ECO:0007669"/>
    <property type="project" value="TreeGrafter"/>
</dbReference>
<dbReference type="InterPro" id="IPR029055">
    <property type="entry name" value="Ntn_hydrolases_N"/>
</dbReference>
<evidence type="ECO:0000313" key="2">
    <source>
        <dbReference type="EMBL" id="MBW92898.1"/>
    </source>
</evidence>
<evidence type="ECO:0000256" key="1">
    <source>
        <dbReference type="ARBA" id="ARBA00011601"/>
    </source>
</evidence>
<dbReference type="GO" id="GO:0051604">
    <property type="term" value="P:protein maturation"/>
    <property type="evidence" value="ECO:0007669"/>
    <property type="project" value="TreeGrafter"/>
</dbReference>
<organism evidence="2">
    <name type="scientific">Rhizophora mucronata</name>
    <name type="common">Asiatic mangrove</name>
    <dbReference type="NCBI Taxonomy" id="61149"/>
    <lineage>
        <taxon>Eukaryota</taxon>
        <taxon>Viridiplantae</taxon>
        <taxon>Streptophyta</taxon>
        <taxon>Embryophyta</taxon>
        <taxon>Tracheophyta</taxon>
        <taxon>Spermatophyta</taxon>
        <taxon>Magnoliopsida</taxon>
        <taxon>eudicotyledons</taxon>
        <taxon>Gunneridae</taxon>
        <taxon>Pentapetalae</taxon>
        <taxon>rosids</taxon>
        <taxon>fabids</taxon>
        <taxon>Malpighiales</taxon>
        <taxon>Rhizophoraceae</taxon>
        <taxon>Rhizophora</taxon>
    </lineage>
</organism>
<dbReference type="PANTHER" id="PTHR10188">
    <property type="entry name" value="L-ASPARAGINASE"/>
    <property type="match status" value="1"/>
</dbReference>
<comment type="subunit">
    <text evidence="1">Heterotetramer of two alpha and two beta chains arranged as a dimer of alpha/beta heterodimers.</text>
</comment>
<reference evidence="2" key="1">
    <citation type="submission" date="2018-02" db="EMBL/GenBank/DDBJ databases">
        <title>Rhizophora mucronata_Transcriptome.</title>
        <authorList>
            <person name="Meera S.P."/>
            <person name="Sreeshan A."/>
            <person name="Augustine A."/>
        </authorList>
    </citation>
    <scope>NUCLEOTIDE SEQUENCE</scope>
    <source>
        <tissue evidence="2">Leaf</tissue>
    </source>
</reference>
<dbReference type="SUPFAM" id="SSF56235">
    <property type="entry name" value="N-terminal nucleophile aminohydrolases (Ntn hydrolases)"/>
    <property type="match status" value="1"/>
</dbReference>
<proteinExistence type="predicted"/>